<feature type="non-terminal residue" evidence="2">
    <location>
        <position position="1"/>
    </location>
</feature>
<dbReference type="AlphaFoldDB" id="A0A8E2F2W1"/>
<dbReference type="PANTHER" id="PTHR33112:SF1">
    <property type="entry name" value="HETEROKARYON INCOMPATIBILITY DOMAIN-CONTAINING PROTEIN"/>
    <property type="match status" value="1"/>
</dbReference>
<evidence type="ECO:0000259" key="1">
    <source>
        <dbReference type="Pfam" id="PF06985"/>
    </source>
</evidence>
<evidence type="ECO:0000313" key="2">
    <source>
        <dbReference type="EMBL" id="OCL09471.1"/>
    </source>
</evidence>
<dbReference type="PANTHER" id="PTHR33112">
    <property type="entry name" value="DOMAIN PROTEIN, PUTATIVE-RELATED"/>
    <property type="match status" value="1"/>
</dbReference>
<feature type="domain" description="Heterokaryon incompatibility" evidence="1">
    <location>
        <begin position="43"/>
        <end position="183"/>
    </location>
</feature>
<dbReference type="InterPro" id="IPR010730">
    <property type="entry name" value="HET"/>
</dbReference>
<sequence length="209" mass="24092">WVQFCMDCHVKTCKVQGESCTPPRRLIDCLTKRVVEAPKNCQYVAMSYVWGTKEKDTRNYLVCAETGLLPEHLPAVIEDAITVVRGLDLRYLWVDRYCIIQSDDKDVLKHMSIMDLIYNHAHMTIIAAAGNDPSFGLPGVGSRFRSPQPSANVKGNVLVSTLPDPQDMIKRSKWMERAWVYQEALFSIRRLIFTEHQVYFECNNMHCYE</sequence>
<organism evidence="2 3">
    <name type="scientific">Glonium stellatum</name>
    <dbReference type="NCBI Taxonomy" id="574774"/>
    <lineage>
        <taxon>Eukaryota</taxon>
        <taxon>Fungi</taxon>
        <taxon>Dikarya</taxon>
        <taxon>Ascomycota</taxon>
        <taxon>Pezizomycotina</taxon>
        <taxon>Dothideomycetes</taxon>
        <taxon>Pleosporomycetidae</taxon>
        <taxon>Gloniales</taxon>
        <taxon>Gloniaceae</taxon>
        <taxon>Glonium</taxon>
    </lineage>
</organism>
<name>A0A8E2F2W1_9PEZI</name>
<feature type="non-terminal residue" evidence="2">
    <location>
        <position position="209"/>
    </location>
</feature>
<protein>
    <submittedName>
        <fullName evidence="2">HET-domain-containing protein</fullName>
    </submittedName>
</protein>
<keyword evidence="3" id="KW-1185">Reference proteome</keyword>
<reference evidence="2 3" key="1">
    <citation type="journal article" date="2016" name="Nat. Commun.">
        <title>Ectomycorrhizal ecology is imprinted in the genome of the dominant symbiotic fungus Cenococcum geophilum.</title>
        <authorList>
            <consortium name="DOE Joint Genome Institute"/>
            <person name="Peter M."/>
            <person name="Kohler A."/>
            <person name="Ohm R.A."/>
            <person name="Kuo A."/>
            <person name="Krutzmann J."/>
            <person name="Morin E."/>
            <person name="Arend M."/>
            <person name="Barry K.W."/>
            <person name="Binder M."/>
            <person name="Choi C."/>
            <person name="Clum A."/>
            <person name="Copeland A."/>
            <person name="Grisel N."/>
            <person name="Haridas S."/>
            <person name="Kipfer T."/>
            <person name="LaButti K."/>
            <person name="Lindquist E."/>
            <person name="Lipzen A."/>
            <person name="Maire R."/>
            <person name="Meier B."/>
            <person name="Mihaltcheva S."/>
            <person name="Molinier V."/>
            <person name="Murat C."/>
            <person name="Poggeler S."/>
            <person name="Quandt C.A."/>
            <person name="Sperisen C."/>
            <person name="Tritt A."/>
            <person name="Tisserant E."/>
            <person name="Crous P.W."/>
            <person name="Henrissat B."/>
            <person name="Nehls U."/>
            <person name="Egli S."/>
            <person name="Spatafora J.W."/>
            <person name="Grigoriev I.V."/>
            <person name="Martin F.M."/>
        </authorList>
    </citation>
    <scope>NUCLEOTIDE SEQUENCE [LARGE SCALE GENOMIC DNA]</scope>
    <source>
        <strain evidence="2 3">CBS 207.34</strain>
    </source>
</reference>
<proteinExistence type="predicted"/>
<accession>A0A8E2F2W1</accession>
<evidence type="ECO:0000313" key="3">
    <source>
        <dbReference type="Proteomes" id="UP000250140"/>
    </source>
</evidence>
<dbReference type="Proteomes" id="UP000250140">
    <property type="component" value="Unassembled WGS sequence"/>
</dbReference>
<gene>
    <name evidence="2" type="ORF">AOQ84DRAFT_271849</name>
</gene>
<dbReference type="EMBL" id="KV749432">
    <property type="protein sequence ID" value="OCL09471.1"/>
    <property type="molecule type" value="Genomic_DNA"/>
</dbReference>
<dbReference type="Pfam" id="PF06985">
    <property type="entry name" value="HET"/>
    <property type="match status" value="1"/>
</dbReference>
<dbReference type="OrthoDB" id="5428863at2759"/>